<keyword evidence="6" id="KW-0378">Hydrolase</keyword>
<name>A0A0W8ILC0_KOCRO</name>
<dbReference type="GO" id="GO:0016787">
    <property type="term" value="F:hydrolase activity"/>
    <property type="evidence" value="ECO:0007669"/>
    <property type="project" value="UniProtKB-KW"/>
</dbReference>
<evidence type="ECO:0000256" key="5">
    <source>
        <dbReference type="ARBA" id="ARBA00022723"/>
    </source>
</evidence>
<evidence type="ECO:0000256" key="8">
    <source>
        <dbReference type="ARBA" id="ARBA00023008"/>
    </source>
</evidence>
<dbReference type="CDD" id="cd16833">
    <property type="entry name" value="YfiH"/>
    <property type="match status" value="1"/>
</dbReference>
<reference evidence="13" key="1">
    <citation type="submission" date="2015-12" db="EMBL/GenBank/DDBJ databases">
        <authorList>
            <person name="Nair G.R."/>
            <person name="Kaur G."/>
            <person name="Mayilraj S."/>
        </authorList>
    </citation>
    <scope>NUCLEOTIDE SEQUENCE [LARGE SCALE GENOMIC DNA]</scope>
    <source>
        <strain evidence="13">CD08_4</strain>
    </source>
</reference>
<evidence type="ECO:0000256" key="3">
    <source>
        <dbReference type="ARBA" id="ARBA00007353"/>
    </source>
</evidence>
<dbReference type="Gene3D" id="3.60.140.10">
    <property type="entry name" value="CNF1/YfiH-like putative cysteine hydrolases"/>
    <property type="match status" value="1"/>
</dbReference>
<dbReference type="InterPro" id="IPR011324">
    <property type="entry name" value="Cytotoxic_necrot_fac-like_cat"/>
</dbReference>
<comment type="catalytic activity">
    <reaction evidence="1">
        <text>inosine + phosphate = alpha-D-ribose 1-phosphate + hypoxanthine</text>
        <dbReference type="Rhea" id="RHEA:27646"/>
        <dbReference type="ChEBI" id="CHEBI:17368"/>
        <dbReference type="ChEBI" id="CHEBI:17596"/>
        <dbReference type="ChEBI" id="CHEBI:43474"/>
        <dbReference type="ChEBI" id="CHEBI:57720"/>
        <dbReference type="EC" id="2.4.2.1"/>
    </reaction>
    <physiologicalReaction direction="left-to-right" evidence="1">
        <dbReference type="Rhea" id="RHEA:27647"/>
    </physiologicalReaction>
</comment>
<dbReference type="EMBL" id="LQBK01000009">
    <property type="protein sequence ID" value="KUG60943.1"/>
    <property type="molecule type" value="Genomic_DNA"/>
</dbReference>
<dbReference type="GO" id="GO:0017061">
    <property type="term" value="F:S-methyl-5-thioadenosine phosphorylase activity"/>
    <property type="evidence" value="ECO:0007669"/>
    <property type="project" value="UniProtKB-EC"/>
</dbReference>
<comment type="similarity">
    <text evidence="3">Belongs to the purine nucleoside phosphorylase YfiH/LACC1 family.</text>
</comment>
<comment type="catalytic activity">
    <reaction evidence="9">
        <text>adenosine + H2O + H(+) = inosine + NH4(+)</text>
        <dbReference type="Rhea" id="RHEA:24408"/>
        <dbReference type="ChEBI" id="CHEBI:15377"/>
        <dbReference type="ChEBI" id="CHEBI:15378"/>
        <dbReference type="ChEBI" id="CHEBI:16335"/>
        <dbReference type="ChEBI" id="CHEBI:17596"/>
        <dbReference type="ChEBI" id="CHEBI:28938"/>
        <dbReference type="EC" id="3.5.4.4"/>
    </reaction>
    <physiologicalReaction direction="left-to-right" evidence="9">
        <dbReference type="Rhea" id="RHEA:24409"/>
    </physiologicalReaction>
</comment>
<comment type="catalytic activity">
    <reaction evidence="10">
        <text>adenosine + phosphate = alpha-D-ribose 1-phosphate + adenine</text>
        <dbReference type="Rhea" id="RHEA:27642"/>
        <dbReference type="ChEBI" id="CHEBI:16335"/>
        <dbReference type="ChEBI" id="CHEBI:16708"/>
        <dbReference type="ChEBI" id="CHEBI:43474"/>
        <dbReference type="ChEBI" id="CHEBI:57720"/>
        <dbReference type="EC" id="2.4.2.1"/>
    </reaction>
    <physiologicalReaction direction="left-to-right" evidence="10">
        <dbReference type="Rhea" id="RHEA:27643"/>
    </physiologicalReaction>
</comment>
<evidence type="ECO:0000256" key="2">
    <source>
        <dbReference type="ARBA" id="ARBA00003215"/>
    </source>
</evidence>
<evidence type="ECO:0000256" key="10">
    <source>
        <dbReference type="ARBA" id="ARBA00048968"/>
    </source>
</evidence>
<organism evidence="12 13">
    <name type="scientific">Kocuria rosea subsp. polaris</name>
    <dbReference type="NCBI Taxonomy" id="136273"/>
    <lineage>
        <taxon>Bacteria</taxon>
        <taxon>Bacillati</taxon>
        <taxon>Actinomycetota</taxon>
        <taxon>Actinomycetes</taxon>
        <taxon>Micrococcales</taxon>
        <taxon>Micrococcaceae</taxon>
        <taxon>Kocuria</taxon>
    </lineage>
</organism>
<dbReference type="OrthoDB" id="4279at2"/>
<dbReference type="Pfam" id="PF02578">
    <property type="entry name" value="Cu-oxidase_4"/>
    <property type="match status" value="1"/>
</dbReference>
<evidence type="ECO:0000256" key="9">
    <source>
        <dbReference type="ARBA" id="ARBA00047989"/>
    </source>
</evidence>
<dbReference type="InterPro" id="IPR038371">
    <property type="entry name" value="Cu_polyphenol_OxRdtase_sf"/>
</dbReference>
<comment type="caution">
    <text evidence="12">The sequence shown here is derived from an EMBL/GenBank/DDBJ whole genome shotgun (WGS) entry which is preliminary data.</text>
</comment>
<comment type="catalytic activity">
    <reaction evidence="11">
        <text>S-methyl-5'-thioadenosine + phosphate = 5-(methylsulfanyl)-alpha-D-ribose 1-phosphate + adenine</text>
        <dbReference type="Rhea" id="RHEA:11852"/>
        <dbReference type="ChEBI" id="CHEBI:16708"/>
        <dbReference type="ChEBI" id="CHEBI:17509"/>
        <dbReference type="ChEBI" id="CHEBI:43474"/>
        <dbReference type="ChEBI" id="CHEBI:58533"/>
        <dbReference type="EC" id="2.4.2.28"/>
    </reaction>
    <physiologicalReaction direction="left-to-right" evidence="11">
        <dbReference type="Rhea" id="RHEA:11853"/>
    </physiologicalReaction>
</comment>
<gene>
    <name evidence="12" type="ORF">AVL61_10000</name>
</gene>
<keyword evidence="8" id="KW-0186">Copper</keyword>
<dbReference type="STRING" id="136273.GY22_03475"/>
<evidence type="ECO:0000256" key="4">
    <source>
        <dbReference type="ARBA" id="ARBA00022679"/>
    </source>
</evidence>
<evidence type="ECO:0000313" key="12">
    <source>
        <dbReference type="EMBL" id="KUG60943.1"/>
    </source>
</evidence>
<keyword evidence="4" id="KW-0808">Transferase</keyword>
<accession>A0A0W8ILC0</accession>
<dbReference type="Proteomes" id="UP000053512">
    <property type="component" value="Unassembled WGS sequence"/>
</dbReference>
<keyword evidence="5" id="KW-0479">Metal-binding</keyword>
<dbReference type="GO" id="GO:0005507">
    <property type="term" value="F:copper ion binding"/>
    <property type="evidence" value="ECO:0007669"/>
    <property type="project" value="TreeGrafter"/>
</dbReference>
<evidence type="ECO:0000256" key="11">
    <source>
        <dbReference type="ARBA" id="ARBA00049893"/>
    </source>
</evidence>
<dbReference type="RefSeq" id="WP_058873712.1">
    <property type="nucleotide sequence ID" value="NZ_LQBK01000009.1"/>
</dbReference>
<evidence type="ECO:0000256" key="7">
    <source>
        <dbReference type="ARBA" id="ARBA00022833"/>
    </source>
</evidence>
<dbReference type="PANTHER" id="PTHR30616">
    <property type="entry name" value="UNCHARACTERIZED PROTEIN YFIH"/>
    <property type="match status" value="1"/>
</dbReference>
<sequence length="244" mass="25128">MFWWQDEVAQGVRVAFTDRGAGNLALHTGDDPDAVRSRRAALERTIGVAGGALVFLDQVHGTAVLDADRQDRPAVPTADAAVTATGVPLAVMVADCVPVVLVGDGPRGPVTGVAHAGRRGLLDGVLERAVEQLRGRGARGLSAWLGPSICGSCYEVPAAMREEAAARIPAVAATTSWGTPALDLRGGARERLSALGVGVVEPTGAAGSSCTLENEHLSSHRRDPGSGRIVGLVWGAGPRRRDAA</sequence>
<dbReference type="InterPro" id="IPR003730">
    <property type="entry name" value="Cu_polyphenol_OxRdtase"/>
</dbReference>
<dbReference type="PANTHER" id="PTHR30616:SF2">
    <property type="entry name" value="PURINE NUCLEOSIDE PHOSPHORYLASE LACC1"/>
    <property type="match status" value="1"/>
</dbReference>
<comment type="function">
    <text evidence="2">Purine nucleoside enzyme that catalyzes the phosphorolysis of adenosine and inosine nucleosides, yielding D-ribose 1-phosphate and the respective free bases, adenine and hypoxanthine. Also catalyzes the phosphorolysis of S-methyl-5'-thioadenosine into adenine and S-methyl-5-thio-alpha-D-ribose 1-phosphate. Also has adenosine deaminase activity.</text>
</comment>
<evidence type="ECO:0000256" key="1">
    <source>
        <dbReference type="ARBA" id="ARBA00000553"/>
    </source>
</evidence>
<protein>
    <submittedName>
        <fullName evidence="12">Copper oxidase</fullName>
    </submittedName>
</protein>
<keyword evidence="7" id="KW-0862">Zinc</keyword>
<dbReference type="SUPFAM" id="SSF64438">
    <property type="entry name" value="CNF1/YfiH-like putative cysteine hydrolases"/>
    <property type="match status" value="1"/>
</dbReference>
<proteinExistence type="inferred from homology"/>
<evidence type="ECO:0000313" key="13">
    <source>
        <dbReference type="Proteomes" id="UP000053512"/>
    </source>
</evidence>
<dbReference type="AlphaFoldDB" id="A0A0W8ILC0"/>
<evidence type="ECO:0000256" key="6">
    <source>
        <dbReference type="ARBA" id="ARBA00022801"/>
    </source>
</evidence>